<comment type="similarity">
    <text evidence="1 9">Belongs to the peptidase S11 family.</text>
</comment>
<feature type="compositionally biased region" description="Low complexity" evidence="10">
    <location>
        <begin position="327"/>
        <end position="346"/>
    </location>
</feature>
<dbReference type="AlphaFoldDB" id="A0A4V1NSB6"/>
<keyword evidence="12" id="KW-0121">Carboxypeptidase</keyword>
<feature type="domain" description="Peptidase S11 D-alanyl-D-alanine carboxypeptidase A N-terminal" evidence="11">
    <location>
        <begin position="63"/>
        <end position="298"/>
    </location>
</feature>
<proteinExistence type="inferred from homology"/>
<accession>A0A4V1NSB6</accession>
<feature type="compositionally biased region" description="Low complexity" evidence="10">
    <location>
        <begin position="49"/>
        <end position="61"/>
    </location>
</feature>
<evidence type="ECO:0000256" key="10">
    <source>
        <dbReference type="SAM" id="MobiDB-lite"/>
    </source>
</evidence>
<evidence type="ECO:0000256" key="7">
    <source>
        <dbReference type="PIRSR" id="PIRSR618044-1"/>
    </source>
</evidence>
<dbReference type="SUPFAM" id="SSF56601">
    <property type="entry name" value="beta-lactamase/transpeptidase-like"/>
    <property type="match status" value="1"/>
</dbReference>
<keyword evidence="6" id="KW-0961">Cell wall biogenesis/degradation</keyword>
<feature type="active site" description="Acyl-ester intermediate" evidence="7">
    <location>
        <position position="95"/>
    </location>
</feature>
<dbReference type="InterPro" id="IPR001967">
    <property type="entry name" value="Peptidase_S11_N"/>
</dbReference>
<feature type="binding site" evidence="8">
    <location>
        <position position="268"/>
    </location>
    <ligand>
        <name>substrate</name>
    </ligand>
</feature>
<dbReference type="PRINTS" id="PR00725">
    <property type="entry name" value="DADACBPTASE1"/>
</dbReference>
<gene>
    <name evidence="12" type="ORF">ETP43_06695</name>
</gene>
<keyword evidence="13" id="KW-1185">Reference proteome</keyword>
<dbReference type="GO" id="GO:0009002">
    <property type="term" value="F:serine-type D-Ala-D-Ala carboxypeptidase activity"/>
    <property type="evidence" value="ECO:0007669"/>
    <property type="project" value="InterPro"/>
</dbReference>
<dbReference type="EMBL" id="SDKC01000001">
    <property type="protein sequence ID" value="RXS76685.1"/>
    <property type="molecule type" value="Genomic_DNA"/>
</dbReference>
<dbReference type="InterPro" id="IPR018044">
    <property type="entry name" value="Peptidase_S11"/>
</dbReference>
<dbReference type="Pfam" id="PF00768">
    <property type="entry name" value="Peptidase_S11"/>
    <property type="match status" value="1"/>
</dbReference>
<dbReference type="GO" id="GO:0009252">
    <property type="term" value="P:peptidoglycan biosynthetic process"/>
    <property type="evidence" value="ECO:0007669"/>
    <property type="project" value="UniProtKB-KW"/>
</dbReference>
<evidence type="ECO:0000256" key="2">
    <source>
        <dbReference type="ARBA" id="ARBA00022729"/>
    </source>
</evidence>
<evidence type="ECO:0000256" key="5">
    <source>
        <dbReference type="ARBA" id="ARBA00022984"/>
    </source>
</evidence>
<feature type="active site" description="Proton acceptor" evidence="7">
    <location>
        <position position="98"/>
    </location>
</feature>
<evidence type="ECO:0000256" key="1">
    <source>
        <dbReference type="ARBA" id="ARBA00007164"/>
    </source>
</evidence>
<evidence type="ECO:0000256" key="9">
    <source>
        <dbReference type="RuleBase" id="RU004016"/>
    </source>
</evidence>
<dbReference type="Gene3D" id="3.40.710.10">
    <property type="entry name" value="DD-peptidase/beta-lactamase superfamily"/>
    <property type="match status" value="1"/>
</dbReference>
<organism evidence="12 13">
    <name type="scientific">Blautia faecicola</name>
    <dbReference type="NCBI Taxonomy" id="2509240"/>
    <lineage>
        <taxon>Bacteria</taxon>
        <taxon>Bacillati</taxon>
        <taxon>Bacillota</taxon>
        <taxon>Clostridia</taxon>
        <taxon>Lachnospirales</taxon>
        <taxon>Lachnospiraceae</taxon>
        <taxon>Blautia</taxon>
    </lineage>
</organism>
<dbReference type="PANTHER" id="PTHR21581">
    <property type="entry name" value="D-ALANYL-D-ALANINE CARBOXYPEPTIDASE"/>
    <property type="match status" value="1"/>
</dbReference>
<evidence type="ECO:0000313" key="13">
    <source>
        <dbReference type="Proteomes" id="UP000290106"/>
    </source>
</evidence>
<keyword evidence="4" id="KW-0133">Cell shape</keyword>
<evidence type="ECO:0000256" key="4">
    <source>
        <dbReference type="ARBA" id="ARBA00022960"/>
    </source>
</evidence>
<dbReference type="Proteomes" id="UP000290106">
    <property type="component" value="Unassembled WGS sequence"/>
</dbReference>
<dbReference type="GO" id="GO:0006508">
    <property type="term" value="P:proteolysis"/>
    <property type="evidence" value="ECO:0007669"/>
    <property type="project" value="InterPro"/>
</dbReference>
<evidence type="ECO:0000313" key="12">
    <source>
        <dbReference type="EMBL" id="RXS76685.1"/>
    </source>
</evidence>
<keyword evidence="3" id="KW-0378">Hydrolase</keyword>
<comment type="caution">
    <text evidence="12">The sequence shown here is derived from an EMBL/GenBank/DDBJ whole genome shotgun (WGS) entry which is preliminary data.</text>
</comment>
<keyword evidence="5" id="KW-0573">Peptidoglycan synthesis</keyword>
<sequence>MFGGGLLLVAVVFTAILLLLSSKGCGPSKAEDGEVEAVPSAEATEEPTAEPTPTAEPVPSVDISDINSQSGILVRLSDGEVVAEKDADAKIYPASMTKIMTAIVGLENLSDLNETITIDRDMYDRLYIEGASLAGFGAGDEVKAIDILYGVMLPSGAECCVGLAQHLFGSEENFVAKMNEKAAELGMDNTHFVTCTGLHDENHYTTVRDLTKLLSYALQNDTFRQIYCTSEYTTSATASAPEGLHFLSTMFKKMDSPAVNGGEIEGGKTGYTSEAGQCLASLAKVDDVEYILVTAGAPGGPSTEPYHIEDAKTVYNRIQAGEQGSVADTAADSQDDQATTGTDEAA</sequence>
<keyword evidence="12" id="KW-0645">Protease</keyword>
<dbReference type="OrthoDB" id="9791132at2"/>
<evidence type="ECO:0000256" key="8">
    <source>
        <dbReference type="PIRSR" id="PIRSR618044-2"/>
    </source>
</evidence>
<protein>
    <submittedName>
        <fullName evidence="12">D-alanyl-D-alanine carboxypeptidase</fullName>
    </submittedName>
</protein>
<dbReference type="GO" id="GO:0008360">
    <property type="term" value="P:regulation of cell shape"/>
    <property type="evidence" value="ECO:0007669"/>
    <property type="project" value="UniProtKB-KW"/>
</dbReference>
<evidence type="ECO:0000256" key="3">
    <source>
        <dbReference type="ARBA" id="ARBA00022801"/>
    </source>
</evidence>
<dbReference type="InterPro" id="IPR012338">
    <property type="entry name" value="Beta-lactam/transpept-like"/>
</dbReference>
<evidence type="ECO:0000259" key="11">
    <source>
        <dbReference type="Pfam" id="PF00768"/>
    </source>
</evidence>
<reference evidence="12 13" key="1">
    <citation type="submission" date="2019-01" db="EMBL/GenBank/DDBJ databases">
        <title>Blautia sp. nov. KGMB01111 isolated human feces.</title>
        <authorList>
            <person name="Park J.-E."/>
            <person name="Kim J.-S."/>
            <person name="Park S.-H."/>
        </authorList>
    </citation>
    <scope>NUCLEOTIDE SEQUENCE [LARGE SCALE GENOMIC DNA]</scope>
    <source>
        <strain evidence="12 13">KGMB01111</strain>
    </source>
</reference>
<dbReference type="GO" id="GO:0071555">
    <property type="term" value="P:cell wall organization"/>
    <property type="evidence" value="ECO:0007669"/>
    <property type="project" value="UniProtKB-KW"/>
</dbReference>
<dbReference type="PANTHER" id="PTHR21581:SF6">
    <property type="entry name" value="TRAFFICKING PROTEIN PARTICLE COMPLEX SUBUNIT 12"/>
    <property type="match status" value="1"/>
</dbReference>
<keyword evidence="2" id="KW-0732">Signal</keyword>
<name>A0A4V1NSB6_9FIRM</name>
<evidence type="ECO:0000256" key="6">
    <source>
        <dbReference type="ARBA" id="ARBA00023316"/>
    </source>
</evidence>
<feature type="region of interest" description="Disordered" evidence="10">
    <location>
        <begin position="319"/>
        <end position="346"/>
    </location>
</feature>
<feature type="region of interest" description="Disordered" evidence="10">
    <location>
        <begin position="26"/>
        <end position="61"/>
    </location>
</feature>
<feature type="active site" evidence="7">
    <location>
        <position position="155"/>
    </location>
</feature>